<keyword evidence="1" id="KW-0812">Transmembrane</keyword>
<keyword evidence="1" id="KW-0472">Membrane</keyword>
<dbReference type="RefSeq" id="WP_314513757.1">
    <property type="nucleotide sequence ID" value="NZ_JASJOU010000007.1"/>
</dbReference>
<dbReference type="Proteomes" id="UP001232063">
    <property type="component" value="Unassembled WGS sequence"/>
</dbReference>
<dbReference type="SUPFAM" id="SSF69593">
    <property type="entry name" value="Glycerol-3-phosphate (1)-acyltransferase"/>
    <property type="match status" value="1"/>
</dbReference>
<name>A0AAE3UGE8_9BACT</name>
<dbReference type="GO" id="GO:0004366">
    <property type="term" value="F:glycerol-3-phosphate O-acyltransferase activity"/>
    <property type="evidence" value="ECO:0007669"/>
    <property type="project" value="TreeGrafter"/>
</dbReference>
<feature type="transmembrane region" description="Helical" evidence="1">
    <location>
        <begin position="347"/>
        <end position="368"/>
    </location>
</feature>
<keyword evidence="3" id="KW-0808">Transferase</keyword>
<feature type="domain" description="Phospholipid/glycerol acyltransferase" evidence="2">
    <location>
        <begin position="34"/>
        <end position="163"/>
    </location>
</feature>
<dbReference type="AlphaFoldDB" id="A0AAE3UGE8"/>
<evidence type="ECO:0000313" key="3">
    <source>
        <dbReference type="EMBL" id="MDJ1503206.1"/>
    </source>
</evidence>
<dbReference type="GO" id="GO:0016287">
    <property type="term" value="F:glycerone-phosphate O-acyltransferase activity"/>
    <property type="evidence" value="ECO:0007669"/>
    <property type="project" value="TreeGrafter"/>
</dbReference>
<evidence type="ECO:0000313" key="4">
    <source>
        <dbReference type="Proteomes" id="UP001232063"/>
    </source>
</evidence>
<dbReference type="InterPro" id="IPR052744">
    <property type="entry name" value="GPAT/DAPAT"/>
</dbReference>
<proteinExistence type="predicted"/>
<protein>
    <submittedName>
        <fullName evidence="3">Lysophospholipid acyltransferase family protein</fullName>
        <ecNumber evidence="3">2.3.1.-</ecNumber>
    </submittedName>
</protein>
<dbReference type="InterPro" id="IPR002123">
    <property type="entry name" value="Plipid/glycerol_acylTrfase"/>
</dbReference>
<accession>A0AAE3UGE8</accession>
<sequence length="449" mass="52306">MYFLLKLIARLALRVFFRKIHVQGLTEIPVNGPLLVAANHPNTFMDPILIAVYLKQDIYFLANGSIFKNPIVAWFLKKLHMIPIYRKKDVGAGEKVNNSATFSKCFEFLRKKGTLLIFPEGTSEHERRLRPLKTGTARIALGAEASANFELGVKILPVGLTYTDPKHFQSEVFVHFATPIDVQAYKEHYQQEEFATVDALTEELRQRLEHHTITTSNEEHDLLVHNIEKLYKNRLIDELEISPDPSRENFLITKGIAEAVTYYETNQPQRFLAIRQKIQEYVNLLNKLGLDEETITRKNQFVHRLTRGIFLVLGFPIYLYGLIFNYLPYILPSKIAGWISKDVTYRAPLMMITGIITFTGFYIAEIYYFYQRIPLLWPTILFALSLPVSGFICWYYWLLAEDSYESWSFRRLSQKRKTQITHLLTERKEIFVLLEEAKQEYLGTIKAES</sequence>
<dbReference type="SMART" id="SM00563">
    <property type="entry name" value="PlsC"/>
    <property type="match status" value="1"/>
</dbReference>
<dbReference type="Pfam" id="PF01553">
    <property type="entry name" value="Acyltransferase"/>
    <property type="match status" value="1"/>
</dbReference>
<keyword evidence="3" id="KW-0012">Acyltransferase</keyword>
<dbReference type="PANTHER" id="PTHR31605:SF0">
    <property type="entry name" value="GLYCEROL-3-PHOSPHATE O-ACYLTRANSFERASE 1"/>
    <property type="match status" value="1"/>
</dbReference>
<gene>
    <name evidence="3" type="ORF">QNI22_21235</name>
</gene>
<dbReference type="PANTHER" id="PTHR31605">
    <property type="entry name" value="GLYCEROL-3-PHOSPHATE O-ACYLTRANSFERASE 1"/>
    <property type="match status" value="1"/>
</dbReference>
<dbReference type="EC" id="2.3.1.-" evidence="3"/>
<feature type="transmembrane region" description="Helical" evidence="1">
    <location>
        <begin position="308"/>
        <end position="327"/>
    </location>
</feature>
<organism evidence="3 4">
    <name type="scientific">Xanthocytophaga agilis</name>
    <dbReference type="NCBI Taxonomy" id="3048010"/>
    <lineage>
        <taxon>Bacteria</taxon>
        <taxon>Pseudomonadati</taxon>
        <taxon>Bacteroidota</taxon>
        <taxon>Cytophagia</taxon>
        <taxon>Cytophagales</taxon>
        <taxon>Rhodocytophagaceae</taxon>
        <taxon>Xanthocytophaga</taxon>
    </lineage>
</organism>
<dbReference type="GO" id="GO:0008654">
    <property type="term" value="P:phospholipid biosynthetic process"/>
    <property type="evidence" value="ECO:0007669"/>
    <property type="project" value="TreeGrafter"/>
</dbReference>
<reference evidence="3" key="1">
    <citation type="submission" date="2023-05" db="EMBL/GenBank/DDBJ databases">
        <authorList>
            <person name="Zhang X."/>
        </authorList>
    </citation>
    <scope>NUCLEOTIDE SEQUENCE</scope>
    <source>
        <strain evidence="3">BD1B2-1</strain>
    </source>
</reference>
<feature type="transmembrane region" description="Helical" evidence="1">
    <location>
        <begin position="375"/>
        <end position="397"/>
    </location>
</feature>
<keyword evidence="1" id="KW-1133">Transmembrane helix</keyword>
<dbReference type="EMBL" id="JASJOU010000007">
    <property type="protein sequence ID" value="MDJ1503206.1"/>
    <property type="molecule type" value="Genomic_DNA"/>
</dbReference>
<evidence type="ECO:0000256" key="1">
    <source>
        <dbReference type="SAM" id="Phobius"/>
    </source>
</evidence>
<dbReference type="CDD" id="cd07992">
    <property type="entry name" value="LPLAT_AAK14816-like"/>
    <property type="match status" value="1"/>
</dbReference>
<comment type="caution">
    <text evidence="3">The sequence shown here is derived from an EMBL/GenBank/DDBJ whole genome shotgun (WGS) entry which is preliminary data.</text>
</comment>
<evidence type="ECO:0000259" key="2">
    <source>
        <dbReference type="SMART" id="SM00563"/>
    </source>
</evidence>
<keyword evidence="4" id="KW-1185">Reference proteome</keyword>